<dbReference type="Proteomes" id="UP000571018">
    <property type="component" value="Unassembled WGS sequence"/>
</dbReference>
<protein>
    <submittedName>
        <fullName evidence="1">Uncharacterized protein</fullName>
    </submittedName>
</protein>
<organism evidence="1 2">
    <name type="scientific">Ruoffia halotolerans</name>
    <dbReference type="NCBI Taxonomy" id="2748684"/>
    <lineage>
        <taxon>Bacteria</taxon>
        <taxon>Bacillati</taxon>
        <taxon>Bacillota</taxon>
        <taxon>Bacilli</taxon>
        <taxon>Lactobacillales</taxon>
        <taxon>Aerococcaceae</taxon>
        <taxon>Ruoffia</taxon>
    </lineage>
</organism>
<reference evidence="1 2" key="1">
    <citation type="submission" date="2020-06" db="EMBL/GenBank/DDBJ databases">
        <title>Reclassification of Facklamia ignava, Facklamia soureckii and Facklami tabacinasalis as Falseniella iganva gen. nov., comb. nov., Hutsoniella ignava gen. nov., comb. nov., and Ruoffia tabacinasalis gen. nov., comb. nov and description of Ruoffia haltotolerans sp. nov., isolated from hypersaline Inland Sea of Qatar.</title>
        <authorList>
            <person name="Fotedar R."/>
            <person name="Sankaranarayanan K."/>
            <person name="Lawson P."/>
            <person name="Caldwell M."/>
            <person name="Zeyara A."/>
            <person name="Al Malki A."/>
            <person name="Ali M."/>
        </authorList>
    </citation>
    <scope>NUCLEOTIDE SEQUENCE [LARGE SCALE GENOMIC DNA]</scope>
    <source>
        <strain evidence="1 2">INB8</strain>
    </source>
</reference>
<comment type="caution">
    <text evidence="1">The sequence shown here is derived from an EMBL/GenBank/DDBJ whole genome shotgun (WGS) entry which is preliminary data.</text>
</comment>
<sequence length="96" mass="10905">MLLSNGSQYDPNLIINQLEKKEFLLNYLQDETEKCVSFIFSNLVIVKFVKLNIIGALDLPMGVVFHEGSTILVILNGLRLLAEWDAEELVEIENHS</sequence>
<dbReference type="RefSeq" id="WP_218930178.1">
    <property type="nucleotide sequence ID" value="NZ_JACAOA010000002.1"/>
</dbReference>
<dbReference type="EMBL" id="JACAOA010000002">
    <property type="protein sequence ID" value="MBA5728406.1"/>
    <property type="molecule type" value="Genomic_DNA"/>
</dbReference>
<accession>A0A839A2I8</accession>
<evidence type="ECO:0000313" key="1">
    <source>
        <dbReference type="EMBL" id="MBA5728406.1"/>
    </source>
</evidence>
<gene>
    <name evidence="1" type="ORF">HW423_01205</name>
</gene>
<dbReference type="AlphaFoldDB" id="A0A839A2I8"/>
<evidence type="ECO:0000313" key="2">
    <source>
        <dbReference type="Proteomes" id="UP000571018"/>
    </source>
</evidence>
<keyword evidence="2" id="KW-1185">Reference proteome</keyword>
<proteinExistence type="predicted"/>
<name>A0A839A2I8_9LACT</name>